<gene>
    <name evidence="1" type="ORF">A2824_03165</name>
</gene>
<protein>
    <submittedName>
        <fullName evidence="1">Uncharacterized protein</fullName>
    </submittedName>
</protein>
<comment type="caution">
    <text evidence="1">The sequence shown here is derived from an EMBL/GenBank/DDBJ whole genome shotgun (WGS) entry which is preliminary data.</text>
</comment>
<evidence type="ECO:0000313" key="1">
    <source>
        <dbReference type="EMBL" id="OGI69690.1"/>
    </source>
</evidence>
<sequence length="235" mass="27592">MAKSKKKKKSILFRVLIFILSPFSQQVRYLMLKLMKRFRKPDDGRPIIAASDHILGEILLPSIFATFKSDKFRELANFKKLPVAEHDRIFNELEVAGVCLAVFYLAAIKSMRKLEDYHFWQNVEEHLPGQLQRMLIGYGVDGSNAKLMKELIDMRRKEYEELSEISWDMTEEQNPEFRTLPPQMKGFASKMQAAAIGTADHIRRGKIKKGDPLIKYLIYWFLDMRRKMEKFVKNL</sequence>
<evidence type="ECO:0000313" key="2">
    <source>
        <dbReference type="Proteomes" id="UP000178059"/>
    </source>
</evidence>
<proteinExistence type="predicted"/>
<dbReference type="EMBL" id="MFTT01000021">
    <property type="protein sequence ID" value="OGI69690.1"/>
    <property type="molecule type" value="Genomic_DNA"/>
</dbReference>
<name>A0A1F6VJ57_9BACT</name>
<organism evidence="1 2">
    <name type="scientific">Candidatus Nomurabacteria bacterium RIFCSPHIGHO2_01_FULL_42_16</name>
    <dbReference type="NCBI Taxonomy" id="1801743"/>
    <lineage>
        <taxon>Bacteria</taxon>
        <taxon>Candidatus Nomuraibacteriota</taxon>
    </lineage>
</organism>
<dbReference type="Proteomes" id="UP000178059">
    <property type="component" value="Unassembled WGS sequence"/>
</dbReference>
<reference evidence="1 2" key="1">
    <citation type="journal article" date="2016" name="Nat. Commun.">
        <title>Thousands of microbial genomes shed light on interconnected biogeochemical processes in an aquifer system.</title>
        <authorList>
            <person name="Anantharaman K."/>
            <person name="Brown C.T."/>
            <person name="Hug L.A."/>
            <person name="Sharon I."/>
            <person name="Castelle C.J."/>
            <person name="Probst A.J."/>
            <person name="Thomas B.C."/>
            <person name="Singh A."/>
            <person name="Wilkins M.J."/>
            <person name="Karaoz U."/>
            <person name="Brodie E.L."/>
            <person name="Williams K.H."/>
            <person name="Hubbard S.S."/>
            <person name="Banfield J.F."/>
        </authorList>
    </citation>
    <scope>NUCLEOTIDE SEQUENCE [LARGE SCALE GENOMIC DNA]</scope>
</reference>
<accession>A0A1F6VJ57</accession>
<dbReference type="AlphaFoldDB" id="A0A1F6VJ57"/>
<dbReference type="STRING" id="1801743.A2824_03165"/>